<comment type="caution">
    <text evidence="1">The sequence shown here is derived from an EMBL/GenBank/DDBJ whole genome shotgun (WGS) entry which is preliminary data.</text>
</comment>
<feature type="non-terminal residue" evidence="1">
    <location>
        <position position="182"/>
    </location>
</feature>
<reference evidence="1 2" key="1">
    <citation type="submission" date="2024-11" db="EMBL/GenBank/DDBJ databases">
        <title>Adaptive evolution of stress response genes in parasites aligns with host niche diversity.</title>
        <authorList>
            <person name="Hahn C."/>
            <person name="Resl P."/>
        </authorList>
    </citation>
    <scope>NUCLEOTIDE SEQUENCE [LARGE SCALE GENOMIC DNA]</scope>
    <source>
        <strain evidence="1">EGGRZ-B1_66</strain>
        <tissue evidence="1">Body</tissue>
    </source>
</reference>
<organism evidence="1 2">
    <name type="scientific">Cichlidogyrus casuarinus</name>
    <dbReference type="NCBI Taxonomy" id="1844966"/>
    <lineage>
        <taxon>Eukaryota</taxon>
        <taxon>Metazoa</taxon>
        <taxon>Spiralia</taxon>
        <taxon>Lophotrochozoa</taxon>
        <taxon>Platyhelminthes</taxon>
        <taxon>Monogenea</taxon>
        <taxon>Monopisthocotylea</taxon>
        <taxon>Dactylogyridea</taxon>
        <taxon>Ancyrocephalidae</taxon>
        <taxon>Cichlidogyrus</taxon>
    </lineage>
</organism>
<keyword evidence="2" id="KW-1185">Reference proteome</keyword>
<name>A0ABD2PJF5_9PLAT</name>
<proteinExistence type="predicted"/>
<protein>
    <submittedName>
        <fullName evidence="1">Uncharacterized protein</fullName>
    </submittedName>
</protein>
<evidence type="ECO:0000313" key="1">
    <source>
        <dbReference type="EMBL" id="KAL3307138.1"/>
    </source>
</evidence>
<gene>
    <name evidence="1" type="ORF">Ciccas_014356</name>
</gene>
<accession>A0ABD2PJF5</accession>
<dbReference type="Proteomes" id="UP001626550">
    <property type="component" value="Unassembled WGS sequence"/>
</dbReference>
<feature type="non-terminal residue" evidence="1">
    <location>
        <position position="1"/>
    </location>
</feature>
<evidence type="ECO:0000313" key="2">
    <source>
        <dbReference type="Proteomes" id="UP001626550"/>
    </source>
</evidence>
<sequence length="182" mass="20300">HISLDLLEGEAISRLLVPWHNLGQFAWSLEKIKNLFVSAFPGKVAQPLIKNLHIFDFGLQRFQPLLRIEQIKNRSIICLASQENISNIPLNVRVLRLVQQCLEPQPRRPTLQEFFQYALVQTSAELPAGSISGHTFFRLAPGANGSIRMATSPPVTSRLVQVTKPGHFHEAGSQCTCPAEAQ</sequence>
<dbReference type="AlphaFoldDB" id="A0ABD2PJF5"/>
<dbReference type="EMBL" id="JBJKFK010008216">
    <property type="protein sequence ID" value="KAL3307138.1"/>
    <property type="molecule type" value="Genomic_DNA"/>
</dbReference>